<dbReference type="PANTHER" id="PTHR32432:SF3">
    <property type="entry name" value="ETHANOLAMINE UTILIZATION PROTEIN EUTJ"/>
    <property type="match status" value="1"/>
</dbReference>
<name>A0A1G2R8D5_9BACT</name>
<comment type="caution">
    <text evidence="1">The sequence shown here is derived from an EMBL/GenBank/DDBJ whole genome shotgun (WGS) entry which is preliminary data.</text>
</comment>
<dbReference type="Proteomes" id="UP000178529">
    <property type="component" value="Unassembled WGS sequence"/>
</dbReference>
<dbReference type="NCBIfam" id="TIGR01175">
    <property type="entry name" value="pilM"/>
    <property type="match status" value="1"/>
</dbReference>
<organism evidence="1 2">
    <name type="scientific">Candidatus Wildermuthbacteria bacterium RIFCSPHIGHO2_02_FULL_48_16</name>
    <dbReference type="NCBI Taxonomy" id="1802453"/>
    <lineage>
        <taxon>Bacteria</taxon>
        <taxon>Candidatus Wildermuthiibacteriota</taxon>
    </lineage>
</organism>
<dbReference type="EMBL" id="MHTY01000014">
    <property type="protein sequence ID" value="OHA68818.1"/>
    <property type="molecule type" value="Genomic_DNA"/>
</dbReference>
<evidence type="ECO:0000313" key="1">
    <source>
        <dbReference type="EMBL" id="OHA68818.1"/>
    </source>
</evidence>
<dbReference type="Gene3D" id="3.30.1490.300">
    <property type="match status" value="1"/>
</dbReference>
<dbReference type="Pfam" id="PF11104">
    <property type="entry name" value="PilM_2"/>
    <property type="match status" value="1"/>
</dbReference>
<dbReference type="InterPro" id="IPR050696">
    <property type="entry name" value="FtsA/MreB"/>
</dbReference>
<gene>
    <name evidence="1" type="ORF">A3J68_02310</name>
</gene>
<dbReference type="InterPro" id="IPR043129">
    <property type="entry name" value="ATPase_NBD"/>
</dbReference>
<dbReference type="Gene3D" id="3.30.420.40">
    <property type="match status" value="2"/>
</dbReference>
<dbReference type="PANTHER" id="PTHR32432">
    <property type="entry name" value="CELL DIVISION PROTEIN FTSA-RELATED"/>
    <property type="match status" value="1"/>
</dbReference>
<evidence type="ECO:0008006" key="3">
    <source>
        <dbReference type="Google" id="ProtNLM"/>
    </source>
</evidence>
<dbReference type="CDD" id="cd24049">
    <property type="entry name" value="ASKHA_NBD_PilM"/>
    <property type="match status" value="1"/>
</dbReference>
<reference evidence="1 2" key="1">
    <citation type="journal article" date="2016" name="Nat. Commun.">
        <title>Thousands of microbial genomes shed light on interconnected biogeochemical processes in an aquifer system.</title>
        <authorList>
            <person name="Anantharaman K."/>
            <person name="Brown C.T."/>
            <person name="Hug L.A."/>
            <person name="Sharon I."/>
            <person name="Castelle C.J."/>
            <person name="Probst A.J."/>
            <person name="Thomas B.C."/>
            <person name="Singh A."/>
            <person name="Wilkins M.J."/>
            <person name="Karaoz U."/>
            <person name="Brodie E.L."/>
            <person name="Williams K.H."/>
            <person name="Hubbard S.S."/>
            <person name="Banfield J.F."/>
        </authorList>
    </citation>
    <scope>NUCLEOTIDE SEQUENCE [LARGE SCALE GENOMIC DNA]</scope>
</reference>
<evidence type="ECO:0000313" key="2">
    <source>
        <dbReference type="Proteomes" id="UP000178529"/>
    </source>
</evidence>
<proteinExistence type="predicted"/>
<dbReference type="PIRSF" id="PIRSF019169">
    <property type="entry name" value="PilM"/>
    <property type="match status" value="1"/>
</dbReference>
<dbReference type="AlphaFoldDB" id="A0A1G2R8D5"/>
<dbReference type="SUPFAM" id="SSF53067">
    <property type="entry name" value="Actin-like ATPase domain"/>
    <property type="match status" value="2"/>
</dbReference>
<sequence length="354" mass="39308">MKLPFRSFKFLPKTFLGVDIGTSAIKVVELKRWGERRSLKNYAELQSSSLYDKPFRTFEKNTLLLSKQDVARVLKAVLQEAKIQTKEAVFSLPDFSSFFTHFELPQMTKEELPEAVTFEARKHVPLPLSEVTFDWQLVEGSFDQKTPLKILMVAVPKEIVNQYQEIATLAGLKLQSLEAEVFGIIRSCVNADDKSALAILDIGAQSTTVNIVWKRSLRVSHSIDIAGNSFTDRVAKSLSLDPKAAEAVKYQKGMADQNLSLILAPLVDILISELERVSREFVQLGGKEIEKVILAGGSSLLPGFKEYIQGNTGKPAAIANPFQNLFYQPLLEETLQNLGPSYAVAAGMALRGLE</sequence>
<protein>
    <recommendedName>
        <fullName evidence="3">SHS2 domain-containing protein</fullName>
    </recommendedName>
</protein>
<dbReference type="InterPro" id="IPR005883">
    <property type="entry name" value="PilM"/>
</dbReference>
<accession>A0A1G2R8D5</accession>